<evidence type="ECO:0000313" key="1">
    <source>
        <dbReference type="EMBL" id="JAD18198.1"/>
    </source>
</evidence>
<name>A0A0A8XZL2_ARUDO</name>
<dbReference type="EMBL" id="GBRH01279697">
    <property type="protein sequence ID" value="JAD18198.1"/>
    <property type="molecule type" value="Transcribed_RNA"/>
</dbReference>
<protein>
    <submittedName>
        <fullName evidence="1">Uncharacterized protein</fullName>
    </submittedName>
</protein>
<reference evidence="1" key="2">
    <citation type="journal article" date="2015" name="Data Brief">
        <title>Shoot transcriptome of the giant reed, Arundo donax.</title>
        <authorList>
            <person name="Barrero R.A."/>
            <person name="Guerrero F.D."/>
            <person name="Moolhuijzen P."/>
            <person name="Goolsby J.A."/>
            <person name="Tidwell J."/>
            <person name="Bellgard S.E."/>
            <person name="Bellgard M.I."/>
        </authorList>
    </citation>
    <scope>NUCLEOTIDE SEQUENCE</scope>
    <source>
        <tissue evidence="1">Shoot tissue taken approximately 20 cm above the soil surface</tissue>
    </source>
</reference>
<proteinExistence type="predicted"/>
<accession>A0A0A8XZL2</accession>
<reference evidence="1" key="1">
    <citation type="submission" date="2014-09" db="EMBL/GenBank/DDBJ databases">
        <authorList>
            <person name="Magalhaes I.L.F."/>
            <person name="Oliveira U."/>
            <person name="Santos F.R."/>
            <person name="Vidigal T.H.D.A."/>
            <person name="Brescovit A.D."/>
            <person name="Santos A.J."/>
        </authorList>
    </citation>
    <scope>NUCLEOTIDE SEQUENCE</scope>
    <source>
        <tissue evidence="1">Shoot tissue taken approximately 20 cm above the soil surface</tissue>
    </source>
</reference>
<sequence length="49" mass="5355">MPSPCAQRASFKISGDKLISKYAVRPRGTHVSQGHPCLFGESECMGFLE</sequence>
<organism evidence="1">
    <name type="scientific">Arundo donax</name>
    <name type="common">Giant reed</name>
    <name type="synonym">Donax arundinaceus</name>
    <dbReference type="NCBI Taxonomy" id="35708"/>
    <lineage>
        <taxon>Eukaryota</taxon>
        <taxon>Viridiplantae</taxon>
        <taxon>Streptophyta</taxon>
        <taxon>Embryophyta</taxon>
        <taxon>Tracheophyta</taxon>
        <taxon>Spermatophyta</taxon>
        <taxon>Magnoliopsida</taxon>
        <taxon>Liliopsida</taxon>
        <taxon>Poales</taxon>
        <taxon>Poaceae</taxon>
        <taxon>PACMAD clade</taxon>
        <taxon>Arundinoideae</taxon>
        <taxon>Arundineae</taxon>
        <taxon>Arundo</taxon>
    </lineage>
</organism>
<dbReference type="AlphaFoldDB" id="A0A0A8XZL2"/>